<dbReference type="KEGG" id="nss:113417803"/>
<dbReference type="GO" id="GO:0006508">
    <property type="term" value="P:proteolysis"/>
    <property type="evidence" value="ECO:0007669"/>
    <property type="project" value="InterPro"/>
</dbReference>
<keyword evidence="2" id="KW-1015">Disulfide bond</keyword>
<dbReference type="PRINTS" id="PR00722">
    <property type="entry name" value="CHYMOTRYPSIN"/>
</dbReference>
<comment type="similarity">
    <text evidence="1">Belongs to the peptidase S1 family. Snake venom subfamily.</text>
</comment>
<proteinExistence type="inferred from homology"/>
<keyword evidence="5" id="KW-1185">Reference proteome</keyword>
<dbReference type="GO" id="GO:0005576">
    <property type="term" value="C:extracellular region"/>
    <property type="evidence" value="ECO:0007669"/>
    <property type="project" value="UniProtKB-ARBA"/>
</dbReference>
<dbReference type="Pfam" id="PF00089">
    <property type="entry name" value="Trypsin"/>
    <property type="match status" value="1"/>
</dbReference>
<dbReference type="InterPro" id="IPR001254">
    <property type="entry name" value="Trypsin_dom"/>
</dbReference>
<dbReference type="PROSITE" id="PS50240">
    <property type="entry name" value="TRYPSIN_DOM"/>
    <property type="match status" value="1"/>
</dbReference>
<evidence type="ECO:0000256" key="1">
    <source>
        <dbReference type="ARBA" id="ARBA00009228"/>
    </source>
</evidence>
<dbReference type="InterPro" id="IPR001314">
    <property type="entry name" value="Peptidase_S1A"/>
</dbReference>
<dbReference type="SMART" id="SM00020">
    <property type="entry name" value="Tryp_SPc"/>
    <property type="match status" value="1"/>
</dbReference>
<dbReference type="SUPFAM" id="SSF50494">
    <property type="entry name" value="Trypsin-like serine proteases"/>
    <property type="match status" value="1"/>
</dbReference>
<feature type="compositionally biased region" description="Polar residues" evidence="3">
    <location>
        <begin position="252"/>
        <end position="262"/>
    </location>
</feature>
<feature type="region of interest" description="Disordered" evidence="3">
    <location>
        <begin position="229"/>
        <end position="262"/>
    </location>
</feature>
<accession>A0A6J1UWZ4</accession>
<evidence type="ECO:0000313" key="6">
    <source>
        <dbReference type="RefSeq" id="XP_026532164.1"/>
    </source>
</evidence>
<dbReference type="InterPro" id="IPR043504">
    <property type="entry name" value="Peptidase_S1_PA_chymotrypsin"/>
</dbReference>
<organism evidence="5 6">
    <name type="scientific">Notechis scutatus</name>
    <name type="common">mainland tiger snake</name>
    <dbReference type="NCBI Taxonomy" id="8663"/>
    <lineage>
        <taxon>Eukaryota</taxon>
        <taxon>Metazoa</taxon>
        <taxon>Chordata</taxon>
        <taxon>Craniata</taxon>
        <taxon>Vertebrata</taxon>
        <taxon>Euteleostomi</taxon>
        <taxon>Lepidosauria</taxon>
        <taxon>Squamata</taxon>
        <taxon>Bifurcata</taxon>
        <taxon>Unidentata</taxon>
        <taxon>Episquamata</taxon>
        <taxon>Toxicofera</taxon>
        <taxon>Serpentes</taxon>
        <taxon>Colubroidea</taxon>
        <taxon>Elapidae</taxon>
        <taxon>Hydrophiinae</taxon>
        <taxon>Notechis</taxon>
    </lineage>
</organism>
<feature type="domain" description="Peptidase S1" evidence="4">
    <location>
        <begin position="1"/>
        <end position="221"/>
    </location>
</feature>
<dbReference type="GeneID" id="113417803"/>
<reference evidence="6" key="1">
    <citation type="submission" date="2025-08" db="UniProtKB">
        <authorList>
            <consortium name="RefSeq"/>
        </authorList>
    </citation>
    <scope>IDENTIFICATION</scope>
</reference>
<name>A0A6J1UWZ4_9SAUR</name>
<dbReference type="AlphaFoldDB" id="A0A6J1UWZ4"/>
<evidence type="ECO:0000256" key="2">
    <source>
        <dbReference type="ARBA" id="ARBA00023157"/>
    </source>
</evidence>
<protein>
    <submittedName>
        <fullName evidence="6">Neurotrypsin-like</fullName>
    </submittedName>
</protein>
<evidence type="ECO:0000256" key="3">
    <source>
        <dbReference type="SAM" id="MobiDB-lite"/>
    </source>
</evidence>
<dbReference type="GO" id="GO:0004252">
    <property type="term" value="F:serine-type endopeptidase activity"/>
    <property type="evidence" value="ECO:0007669"/>
    <property type="project" value="InterPro"/>
</dbReference>
<dbReference type="PANTHER" id="PTHR24250">
    <property type="entry name" value="CHYMOTRYPSIN-RELATED"/>
    <property type="match status" value="1"/>
</dbReference>
<dbReference type="Proteomes" id="UP000504612">
    <property type="component" value="Unplaced"/>
</dbReference>
<dbReference type="Gene3D" id="2.40.10.10">
    <property type="entry name" value="Trypsin-like serine proteases"/>
    <property type="match status" value="1"/>
</dbReference>
<evidence type="ECO:0000259" key="4">
    <source>
        <dbReference type="PROSITE" id="PS50240"/>
    </source>
</evidence>
<evidence type="ECO:0000313" key="5">
    <source>
        <dbReference type="Proteomes" id="UP000504612"/>
    </source>
</evidence>
<dbReference type="InterPro" id="IPR009003">
    <property type="entry name" value="Peptidase_S1_PA"/>
</dbReference>
<dbReference type="RefSeq" id="XP_026532164.1">
    <property type="nucleotide sequence ID" value="XM_026676379.1"/>
</dbReference>
<gene>
    <name evidence="6" type="primary">LOC113417803</name>
</gene>
<sequence length="262" mass="29027">MNSEFNGATEAPWLVNIYGNGQRCQGVILSSLWVLTAANCFLLMNPSQVELIGSPGHVSTKAVSRFLLHRGFSSWNTAPNNDLGLILLAQPVDLTAKDMWPACIPQEEKPYNTQEECRIFERGQDGEWFLKETMVEALSIADCSKHWPNTTEGRNLCVVKKDSPKLTTCKVPVGSPVICHDPFTWEWEVTGLVSQSLHNCTIPILASQLLPHIQWLKQVGALENSLQPEDKLPSAAGQQQPHVAKHSDPQGMLSTGTCWQWG</sequence>